<protein>
    <submittedName>
        <fullName evidence="1">Uncharacterized protein</fullName>
    </submittedName>
</protein>
<reference evidence="2" key="4">
    <citation type="submission" date="2020-10" db="EMBL/GenBank/DDBJ databases">
        <authorList>
            <person name="Bassil N.M."/>
            <person name="Lloyd J.R."/>
        </authorList>
    </citation>
    <scope>NUCLEOTIDE SEQUENCE</scope>
    <source>
        <strain evidence="2">NB2006</strain>
    </source>
</reference>
<proteinExistence type="predicted"/>
<dbReference type="RefSeq" id="WP_071316418.1">
    <property type="nucleotide sequence ID" value="NZ_CP063356.2"/>
</dbReference>
<evidence type="ECO:0000313" key="3">
    <source>
        <dbReference type="Proteomes" id="UP000180175"/>
    </source>
</evidence>
<keyword evidence="3" id="KW-1185">Reference proteome</keyword>
<name>A0A1S2MBF0_9BACI</name>
<reference evidence="2 3" key="2">
    <citation type="journal article" date="2017" name="Genome Announc.">
        <title>Draft Genome Sequences of Four Alkaliphilic Bacteria Belonging to the Anaerobacillus Genus.</title>
        <authorList>
            <person name="Bassil N.M."/>
            <person name="Lloyd J.R."/>
        </authorList>
    </citation>
    <scope>NUCLEOTIDE SEQUENCE [LARGE SCALE GENOMIC DNA]</scope>
    <source>
        <strain evidence="2 3">NB2006</strain>
    </source>
</reference>
<dbReference type="AlphaFoldDB" id="A0A1S2MBF0"/>
<evidence type="ECO:0000313" key="2">
    <source>
        <dbReference type="EMBL" id="QOY37078.1"/>
    </source>
</evidence>
<sequence>MKKTIKLNLKQQSQVIEAMEHYKRALKGMNQKRFLVILEKVKAKETQFDSEEMIYIVQALRSYSKLQFIYQEDTTSLDLRKLADRIEKARIEFQQQNNPLNRLIANAQ</sequence>
<accession>A0A1S2MBF0</accession>
<dbReference type="Proteomes" id="UP000180175">
    <property type="component" value="Chromosome"/>
</dbReference>
<dbReference type="OrthoDB" id="2943947at2"/>
<gene>
    <name evidence="2" type="ORF">AWH56_005400</name>
    <name evidence="1" type="ORF">AWH56_06830</name>
</gene>
<dbReference type="EMBL" id="LQXD01000061">
    <property type="protein sequence ID" value="OIJ20985.1"/>
    <property type="molecule type" value="Genomic_DNA"/>
</dbReference>
<reference evidence="1 3" key="1">
    <citation type="submission" date="2016-10" db="EMBL/GenBank/DDBJ databases">
        <title>Draft genome sequences of four alkaliphilic bacteria belonging to the Anaerobacillus genus.</title>
        <authorList>
            <person name="Bassil N.M."/>
            <person name="Lloyd J.R."/>
        </authorList>
    </citation>
    <scope>NUCLEOTIDE SEQUENCE [LARGE SCALE GENOMIC DNA]</scope>
    <source>
        <strain evidence="1 3">NB2006</strain>
    </source>
</reference>
<dbReference type="KEGG" id="aia:AWH56_005400"/>
<reference evidence="2 3" key="3">
    <citation type="journal article" date="2019" name="Int. J. Syst. Evol. Microbiol.">
        <title>Anaerobacillus isosaccharinicus sp. nov., an alkaliphilic bacterium which degrades isosaccharinic acid.</title>
        <authorList>
            <person name="Bassil N.M."/>
            <person name="Lloyd J.R."/>
        </authorList>
    </citation>
    <scope>NUCLEOTIDE SEQUENCE [LARGE SCALE GENOMIC DNA]</scope>
    <source>
        <strain evidence="2 3">NB2006</strain>
    </source>
</reference>
<organism evidence="1 3">
    <name type="scientific">Anaerobacillus isosaccharinicus</name>
    <dbReference type="NCBI Taxonomy" id="1532552"/>
    <lineage>
        <taxon>Bacteria</taxon>
        <taxon>Bacillati</taxon>
        <taxon>Bacillota</taxon>
        <taxon>Bacilli</taxon>
        <taxon>Bacillales</taxon>
        <taxon>Bacillaceae</taxon>
        <taxon>Anaerobacillus</taxon>
    </lineage>
</organism>
<dbReference type="EMBL" id="CP063356">
    <property type="protein sequence ID" value="QOY37078.1"/>
    <property type="molecule type" value="Genomic_DNA"/>
</dbReference>
<evidence type="ECO:0000313" key="1">
    <source>
        <dbReference type="EMBL" id="OIJ20985.1"/>
    </source>
</evidence>